<dbReference type="InterPro" id="IPR044810">
    <property type="entry name" value="WRKY_plant"/>
</dbReference>
<dbReference type="SMART" id="SM00774">
    <property type="entry name" value="WRKY"/>
    <property type="match status" value="1"/>
</dbReference>
<evidence type="ECO:0000256" key="1">
    <source>
        <dbReference type="ARBA" id="ARBA00004123"/>
    </source>
</evidence>
<accession>A0AAD2A0L6</accession>
<feature type="domain" description="WRKY" evidence="8">
    <location>
        <begin position="111"/>
        <end position="176"/>
    </location>
</feature>
<dbReference type="InterPro" id="IPR003657">
    <property type="entry name" value="WRKY_dom"/>
</dbReference>
<evidence type="ECO:0000313" key="10">
    <source>
        <dbReference type="Proteomes" id="UP000834106"/>
    </source>
</evidence>
<dbReference type="InterPro" id="IPR036576">
    <property type="entry name" value="WRKY_dom_sf"/>
</dbReference>
<feature type="region of interest" description="Disordered" evidence="7">
    <location>
        <begin position="186"/>
        <end position="230"/>
    </location>
</feature>
<dbReference type="FunFam" id="2.20.25.80:FF:000006">
    <property type="entry name" value="WRKY transcription factor"/>
    <property type="match status" value="1"/>
</dbReference>
<evidence type="ECO:0000256" key="7">
    <source>
        <dbReference type="SAM" id="MobiDB-lite"/>
    </source>
</evidence>
<dbReference type="GO" id="GO:0043565">
    <property type="term" value="F:sequence-specific DNA binding"/>
    <property type="evidence" value="ECO:0007669"/>
    <property type="project" value="InterPro"/>
</dbReference>
<evidence type="ECO:0000313" key="9">
    <source>
        <dbReference type="EMBL" id="CAI9779056.1"/>
    </source>
</evidence>
<evidence type="ECO:0000256" key="5">
    <source>
        <dbReference type="ARBA" id="ARBA00023163"/>
    </source>
</evidence>
<evidence type="ECO:0000256" key="3">
    <source>
        <dbReference type="ARBA" id="ARBA00023015"/>
    </source>
</evidence>
<dbReference type="PANTHER" id="PTHR31221">
    <property type="entry name" value="WRKY TRANSCRIPTION FACTOR PROTEIN 1-RELATED"/>
    <property type="match status" value="1"/>
</dbReference>
<dbReference type="PROSITE" id="PS50811">
    <property type="entry name" value="WRKY"/>
    <property type="match status" value="1"/>
</dbReference>
<keyword evidence="5" id="KW-0804">Transcription</keyword>
<keyword evidence="2" id="KW-0677">Repeat</keyword>
<evidence type="ECO:0000259" key="8">
    <source>
        <dbReference type="PROSITE" id="PS50811"/>
    </source>
</evidence>
<dbReference type="PANTHER" id="PTHR31221:SF42">
    <property type="entry name" value="WRKY TRANSCRIPTION FACTOR 49-RELATED"/>
    <property type="match status" value="1"/>
</dbReference>
<keyword evidence="6" id="KW-0539">Nucleus</keyword>
<sequence length="265" mass="29783">MEELKSFSSSQGFEDDLIKELLNDESPLFMPYQETSMETNSITSSPSDSTINPLLVSALHSGHATQDDDIERVLSYTNYEAVPEAYRTSLMLERGLNKEQESKYTMRIKCCGNVMADDGYKWRKYGQKSIKSSPHPRSYYRCTNPRCSAKKQVERSSDDPDSLTITYEGLHLHFVYPFLLLNPPDQIDPPTKKQKGPILQAQAHSDEDQETQNFNSGPVLGKYGPGHPGPQGLLEDVVPLMIRKPLVNVALSNSTYHSLGFDTNT</sequence>
<protein>
    <recommendedName>
        <fullName evidence="8">WRKY domain-containing protein</fullName>
    </recommendedName>
</protein>
<dbReference type="SUPFAM" id="SSF118290">
    <property type="entry name" value="WRKY DNA-binding domain"/>
    <property type="match status" value="1"/>
</dbReference>
<gene>
    <name evidence="9" type="ORF">FPE_LOCUS26486</name>
</gene>
<dbReference type="GO" id="GO:0005634">
    <property type="term" value="C:nucleus"/>
    <property type="evidence" value="ECO:0007669"/>
    <property type="project" value="UniProtKB-SubCell"/>
</dbReference>
<evidence type="ECO:0000256" key="4">
    <source>
        <dbReference type="ARBA" id="ARBA00023125"/>
    </source>
</evidence>
<dbReference type="GO" id="GO:0003700">
    <property type="term" value="F:DNA-binding transcription factor activity"/>
    <property type="evidence" value="ECO:0007669"/>
    <property type="project" value="InterPro"/>
</dbReference>
<name>A0AAD2A0L6_9LAMI</name>
<reference evidence="9" key="1">
    <citation type="submission" date="2023-05" db="EMBL/GenBank/DDBJ databases">
        <authorList>
            <person name="Huff M."/>
        </authorList>
    </citation>
    <scope>NUCLEOTIDE SEQUENCE</scope>
</reference>
<dbReference type="Gene3D" id="2.20.25.80">
    <property type="entry name" value="WRKY domain"/>
    <property type="match status" value="1"/>
</dbReference>
<proteinExistence type="predicted"/>
<keyword evidence="4" id="KW-0238">DNA-binding</keyword>
<comment type="subcellular location">
    <subcellularLocation>
        <location evidence="1">Nucleus</location>
    </subcellularLocation>
</comment>
<dbReference type="Pfam" id="PF03106">
    <property type="entry name" value="WRKY"/>
    <property type="match status" value="1"/>
</dbReference>
<keyword evidence="10" id="KW-1185">Reference proteome</keyword>
<dbReference type="Proteomes" id="UP000834106">
    <property type="component" value="Chromosome 16"/>
</dbReference>
<keyword evidence="3" id="KW-0805">Transcription regulation</keyword>
<evidence type="ECO:0000256" key="2">
    <source>
        <dbReference type="ARBA" id="ARBA00022737"/>
    </source>
</evidence>
<evidence type="ECO:0000256" key="6">
    <source>
        <dbReference type="ARBA" id="ARBA00023242"/>
    </source>
</evidence>
<dbReference type="AlphaFoldDB" id="A0AAD2A0L6"/>
<organism evidence="9 10">
    <name type="scientific">Fraxinus pennsylvanica</name>
    <dbReference type="NCBI Taxonomy" id="56036"/>
    <lineage>
        <taxon>Eukaryota</taxon>
        <taxon>Viridiplantae</taxon>
        <taxon>Streptophyta</taxon>
        <taxon>Embryophyta</taxon>
        <taxon>Tracheophyta</taxon>
        <taxon>Spermatophyta</taxon>
        <taxon>Magnoliopsida</taxon>
        <taxon>eudicotyledons</taxon>
        <taxon>Gunneridae</taxon>
        <taxon>Pentapetalae</taxon>
        <taxon>asterids</taxon>
        <taxon>lamiids</taxon>
        <taxon>Lamiales</taxon>
        <taxon>Oleaceae</taxon>
        <taxon>Oleeae</taxon>
        <taxon>Fraxinus</taxon>
    </lineage>
</organism>
<dbReference type="EMBL" id="OU503051">
    <property type="protein sequence ID" value="CAI9779056.1"/>
    <property type="molecule type" value="Genomic_DNA"/>
</dbReference>